<organism evidence="3 4">
    <name type="scientific">Dendrobium catenatum</name>
    <dbReference type="NCBI Taxonomy" id="906689"/>
    <lineage>
        <taxon>Eukaryota</taxon>
        <taxon>Viridiplantae</taxon>
        <taxon>Streptophyta</taxon>
        <taxon>Embryophyta</taxon>
        <taxon>Tracheophyta</taxon>
        <taxon>Spermatophyta</taxon>
        <taxon>Magnoliopsida</taxon>
        <taxon>Liliopsida</taxon>
        <taxon>Asparagales</taxon>
        <taxon>Orchidaceae</taxon>
        <taxon>Epidendroideae</taxon>
        <taxon>Malaxideae</taxon>
        <taxon>Dendrobiinae</taxon>
        <taxon>Dendrobium</taxon>
    </lineage>
</organism>
<sequence length="531" mass="59974">MSTEFHALQTQGTWSLVPSPPNHQVIGCKWIYKLKFLADGSVARYKARLVAQGFKQQYGVDYLETFSPVVKFATIRMFLIVALHHDWPIHQLDVMNAFLHGKLDQPVYMSQPQGFEDKTFPDHVCLLHKAIYDLKQAPRLWFATLSTYLKNQNFLISSADPSFFHYHKDHLHIYILVYVDDILITGNDSASITSLILNLQQKFQTRNLGHLSKFLGIEFHRSAAGYHLHQHSYIQDLLHTASMTNCKPLLTPLPSKYPVDPTLQLPFGQPDLFRQLAGSLQYLTSTRPDIAFVVNKLCQHMHNPLLLHFQLLKRVLRYLKGTLHHGLFLPKTNLLLSAYSDSDWAGDQLDRKSTTGYCIFLGSALLSWSVKKQTTVARSSTEAEYRSMAAAAADLIWTRRLCEDFQITLPSTELFCDNISAMSIACNPIFHARTKHIEVDHHFIRDCIQSNQITVRHISTADQPADIFTKSLSSARLIDLRTKLLVLPTISLREGDMVTASSTTPKSFAKAGAGAEPVGAHQNRCPPSPAI</sequence>
<dbReference type="InterPro" id="IPR043502">
    <property type="entry name" value="DNA/RNA_pol_sf"/>
</dbReference>
<dbReference type="EMBL" id="KZ503303">
    <property type="protein sequence ID" value="PKU65921.1"/>
    <property type="molecule type" value="Genomic_DNA"/>
</dbReference>
<dbReference type="PANTHER" id="PTHR11439">
    <property type="entry name" value="GAG-POL-RELATED RETROTRANSPOSON"/>
    <property type="match status" value="1"/>
</dbReference>
<gene>
    <name evidence="3" type="ORF">MA16_Dca008995</name>
</gene>
<dbReference type="Pfam" id="PF07727">
    <property type="entry name" value="RVT_2"/>
    <property type="match status" value="1"/>
</dbReference>
<proteinExistence type="predicted"/>
<reference evidence="3 4" key="2">
    <citation type="journal article" date="2017" name="Nature">
        <title>The Apostasia genome and the evolution of orchids.</title>
        <authorList>
            <person name="Zhang G.Q."/>
            <person name="Liu K.W."/>
            <person name="Li Z."/>
            <person name="Lohaus R."/>
            <person name="Hsiao Y.Y."/>
            <person name="Niu S.C."/>
            <person name="Wang J.Y."/>
            <person name="Lin Y.C."/>
            <person name="Xu Q."/>
            <person name="Chen L.J."/>
            <person name="Yoshida K."/>
            <person name="Fujiwara S."/>
            <person name="Wang Z.W."/>
            <person name="Zhang Y.Q."/>
            <person name="Mitsuda N."/>
            <person name="Wang M."/>
            <person name="Liu G.H."/>
            <person name="Pecoraro L."/>
            <person name="Huang H.X."/>
            <person name="Xiao X.J."/>
            <person name="Lin M."/>
            <person name="Wu X.Y."/>
            <person name="Wu W.L."/>
            <person name="Chen Y.Y."/>
            <person name="Chang S.B."/>
            <person name="Sakamoto S."/>
            <person name="Ohme-Takagi M."/>
            <person name="Yagi M."/>
            <person name="Zeng S.J."/>
            <person name="Shen C.Y."/>
            <person name="Yeh C.M."/>
            <person name="Luo Y.B."/>
            <person name="Tsai W.C."/>
            <person name="Van de Peer Y."/>
            <person name="Liu Z.J."/>
        </authorList>
    </citation>
    <scope>NUCLEOTIDE SEQUENCE [LARGE SCALE GENOMIC DNA]</scope>
    <source>
        <tissue evidence="3">The whole plant</tissue>
    </source>
</reference>
<feature type="region of interest" description="Disordered" evidence="1">
    <location>
        <begin position="508"/>
        <end position="531"/>
    </location>
</feature>
<dbReference type="SUPFAM" id="SSF56672">
    <property type="entry name" value="DNA/RNA polymerases"/>
    <property type="match status" value="1"/>
</dbReference>
<dbReference type="AlphaFoldDB" id="A0A2I0VR85"/>
<name>A0A2I0VR85_9ASPA</name>
<dbReference type="Proteomes" id="UP000233837">
    <property type="component" value="Unassembled WGS sequence"/>
</dbReference>
<evidence type="ECO:0000259" key="2">
    <source>
        <dbReference type="Pfam" id="PF07727"/>
    </source>
</evidence>
<accession>A0A2I0VR85</accession>
<reference evidence="3 4" key="1">
    <citation type="journal article" date="2016" name="Sci. Rep.">
        <title>The Dendrobium catenatum Lindl. genome sequence provides insights into polysaccharide synthase, floral development and adaptive evolution.</title>
        <authorList>
            <person name="Zhang G.Q."/>
            <person name="Xu Q."/>
            <person name="Bian C."/>
            <person name="Tsai W.C."/>
            <person name="Yeh C.M."/>
            <person name="Liu K.W."/>
            <person name="Yoshida K."/>
            <person name="Zhang L.S."/>
            <person name="Chang S.B."/>
            <person name="Chen F."/>
            <person name="Shi Y."/>
            <person name="Su Y.Y."/>
            <person name="Zhang Y.Q."/>
            <person name="Chen L.J."/>
            <person name="Yin Y."/>
            <person name="Lin M."/>
            <person name="Huang H."/>
            <person name="Deng H."/>
            <person name="Wang Z.W."/>
            <person name="Zhu S.L."/>
            <person name="Zhao X."/>
            <person name="Deng C."/>
            <person name="Niu S.C."/>
            <person name="Huang J."/>
            <person name="Wang M."/>
            <person name="Liu G.H."/>
            <person name="Yang H.J."/>
            <person name="Xiao X.J."/>
            <person name="Hsiao Y.Y."/>
            <person name="Wu W.L."/>
            <person name="Chen Y.Y."/>
            <person name="Mitsuda N."/>
            <person name="Ohme-Takagi M."/>
            <person name="Luo Y.B."/>
            <person name="Van de Peer Y."/>
            <person name="Liu Z.J."/>
        </authorList>
    </citation>
    <scope>NUCLEOTIDE SEQUENCE [LARGE SCALE GENOMIC DNA]</scope>
    <source>
        <tissue evidence="3">The whole plant</tissue>
    </source>
</reference>
<keyword evidence="4" id="KW-1185">Reference proteome</keyword>
<evidence type="ECO:0000313" key="3">
    <source>
        <dbReference type="EMBL" id="PKU65921.1"/>
    </source>
</evidence>
<protein>
    <submittedName>
        <fullName evidence="3">Retrovirus-related Pol polyprotein from transposon TNT 1-94</fullName>
    </submittedName>
</protein>
<feature type="domain" description="Reverse transcriptase Ty1/copia-type" evidence="2">
    <location>
        <begin position="13"/>
        <end position="253"/>
    </location>
</feature>
<dbReference type="PANTHER" id="PTHR11439:SF483">
    <property type="entry name" value="PEPTIDE SYNTHASE GLIP-LIKE, PUTATIVE (AFU_ORTHOLOGUE AFUA_3G12920)-RELATED"/>
    <property type="match status" value="1"/>
</dbReference>
<dbReference type="InterPro" id="IPR013103">
    <property type="entry name" value="RVT_2"/>
</dbReference>
<evidence type="ECO:0000313" key="4">
    <source>
        <dbReference type="Proteomes" id="UP000233837"/>
    </source>
</evidence>
<dbReference type="CDD" id="cd09272">
    <property type="entry name" value="RNase_HI_RT_Ty1"/>
    <property type="match status" value="1"/>
</dbReference>
<evidence type="ECO:0000256" key="1">
    <source>
        <dbReference type="SAM" id="MobiDB-lite"/>
    </source>
</evidence>